<gene>
    <name evidence="5" type="ORF">OSB1V03_LOCUS20936</name>
</gene>
<evidence type="ECO:0000256" key="3">
    <source>
        <dbReference type="SAM" id="MobiDB-lite"/>
    </source>
</evidence>
<name>A0A7R9LT87_9ACAR</name>
<dbReference type="InterPro" id="IPR008251">
    <property type="entry name" value="Chromo_shadow_dom"/>
</dbReference>
<dbReference type="GO" id="GO:0005694">
    <property type="term" value="C:chromosome"/>
    <property type="evidence" value="ECO:0007669"/>
    <property type="project" value="UniProtKB-ARBA"/>
</dbReference>
<feature type="non-terminal residue" evidence="5">
    <location>
        <position position="124"/>
    </location>
</feature>
<dbReference type="InterPro" id="IPR016197">
    <property type="entry name" value="Chromo-like_dom_sf"/>
</dbReference>
<dbReference type="EMBL" id="CAJPIZ010036579">
    <property type="protein sequence ID" value="CAG2120990.1"/>
    <property type="molecule type" value="Genomic_DNA"/>
</dbReference>
<dbReference type="CDD" id="cd00034">
    <property type="entry name" value="CSD"/>
    <property type="match status" value="1"/>
</dbReference>
<dbReference type="GO" id="GO:0005634">
    <property type="term" value="C:nucleus"/>
    <property type="evidence" value="ECO:0007669"/>
    <property type="project" value="UniProtKB-SubCell"/>
</dbReference>
<dbReference type="OrthoDB" id="6421498at2759"/>
<feature type="region of interest" description="Disordered" evidence="3">
    <location>
        <begin position="1"/>
        <end position="58"/>
    </location>
</feature>
<dbReference type="Pfam" id="PF01393">
    <property type="entry name" value="Chromo_shadow"/>
    <property type="match status" value="1"/>
</dbReference>
<keyword evidence="2" id="KW-0539">Nucleus</keyword>
<dbReference type="EMBL" id="OC891154">
    <property type="protein sequence ID" value="CAD7646356.1"/>
    <property type="molecule type" value="Genomic_DNA"/>
</dbReference>
<proteinExistence type="predicted"/>
<dbReference type="Proteomes" id="UP000759131">
    <property type="component" value="Unassembled WGS sequence"/>
</dbReference>
<evidence type="ECO:0000313" key="5">
    <source>
        <dbReference type="EMBL" id="CAD7646356.1"/>
    </source>
</evidence>
<feature type="compositionally biased region" description="Polar residues" evidence="3">
    <location>
        <begin position="15"/>
        <end position="27"/>
    </location>
</feature>
<evidence type="ECO:0000313" key="6">
    <source>
        <dbReference type="Proteomes" id="UP000759131"/>
    </source>
</evidence>
<protein>
    <recommendedName>
        <fullName evidence="4">Chromo shadow domain-containing protein</fullName>
    </recommendedName>
</protein>
<evidence type="ECO:0000259" key="4">
    <source>
        <dbReference type="SMART" id="SM00300"/>
    </source>
</evidence>
<comment type="subcellular location">
    <subcellularLocation>
        <location evidence="1">Nucleus</location>
    </subcellularLocation>
</comment>
<sequence length="124" mass="14138">MTRNTSVASRLLMPTMSSGVQPLSQPLSRKKSIKSAKRRKTRLELSSKPPKKTMSTEEEREILQLIRTRLNGWDKGWTPDDIVGINSLDATLVFLVKWTNGKQSIVLSEVAKHKCPQLVIRFYE</sequence>
<dbReference type="SMART" id="SM00300">
    <property type="entry name" value="ChSh"/>
    <property type="match status" value="1"/>
</dbReference>
<evidence type="ECO:0000256" key="1">
    <source>
        <dbReference type="ARBA" id="ARBA00004123"/>
    </source>
</evidence>
<accession>A0A7R9LT87</accession>
<organism evidence="5">
    <name type="scientific">Medioppia subpectinata</name>
    <dbReference type="NCBI Taxonomy" id="1979941"/>
    <lineage>
        <taxon>Eukaryota</taxon>
        <taxon>Metazoa</taxon>
        <taxon>Ecdysozoa</taxon>
        <taxon>Arthropoda</taxon>
        <taxon>Chelicerata</taxon>
        <taxon>Arachnida</taxon>
        <taxon>Acari</taxon>
        <taxon>Acariformes</taxon>
        <taxon>Sarcoptiformes</taxon>
        <taxon>Oribatida</taxon>
        <taxon>Brachypylina</taxon>
        <taxon>Oppioidea</taxon>
        <taxon>Oppiidae</taxon>
        <taxon>Medioppia</taxon>
    </lineage>
</organism>
<evidence type="ECO:0000256" key="2">
    <source>
        <dbReference type="ARBA" id="ARBA00023242"/>
    </source>
</evidence>
<feature type="domain" description="Chromo shadow" evidence="4">
    <location>
        <begin position="71"/>
        <end position="124"/>
    </location>
</feature>
<dbReference type="Gene3D" id="2.40.50.40">
    <property type="match status" value="1"/>
</dbReference>
<keyword evidence="6" id="KW-1185">Reference proteome</keyword>
<reference evidence="5" key="1">
    <citation type="submission" date="2020-11" db="EMBL/GenBank/DDBJ databases">
        <authorList>
            <person name="Tran Van P."/>
        </authorList>
    </citation>
    <scope>NUCLEOTIDE SEQUENCE</scope>
</reference>
<dbReference type="AlphaFoldDB" id="A0A7R9LT87"/>
<feature type="compositionally biased region" description="Basic residues" evidence="3">
    <location>
        <begin position="28"/>
        <end position="41"/>
    </location>
</feature>
<dbReference type="SUPFAM" id="SSF54160">
    <property type="entry name" value="Chromo domain-like"/>
    <property type="match status" value="1"/>
</dbReference>